<proteinExistence type="predicted"/>
<comment type="caution">
    <text evidence="1">The sequence shown here is derived from an EMBL/GenBank/DDBJ whole genome shotgun (WGS) entry which is preliminary data.</text>
</comment>
<accession>A0A0F9QTL4</accession>
<protein>
    <submittedName>
        <fullName evidence="1">Uncharacterized protein</fullName>
    </submittedName>
</protein>
<name>A0A0F9QTL4_9ZZZZ</name>
<organism evidence="1">
    <name type="scientific">marine sediment metagenome</name>
    <dbReference type="NCBI Taxonomy" id="412755"/>
    <lineage>
        <taxon>unclassified sequences</taxon>
        <taxon>metagenomes</taxon>
        <taxon>ecological metagenomes</taxon>
    </lineage>
</organism>
<sequence length="177" mass="18169">MSVSAATLRDAIIAKFPGDWVWNPSDPNYTWLDGMCTGFVSMWTAAVLSPGLGPPPPGSYPHVHTLTLVPATMLAAVPVYTAEAQAFALNLCTVVATQLMTTTMVVMDGTVIGHDHLPFTLPSASGLKAAIISGGGATGVGIDPWADGFANGLIEHLTASAGMTPSTTGAGHLHNLT</sequence>
<evidence type="ECO:0000313" key="1">
    <source>
        <dbReference type="EMBL" id="KKN40342.1"/>
    </source>
</evidence>
<reference evidence="1" key="1">
    <citation type="journal article" date="2015" name="Nature">
        <title>Complex archaea that bridge the gap between prokaryotes and eukaryotes.</title>
        <authorList>
            <person name="Spang A."/>
            <person name="Saw J.H."/>
            <person name="Jorgensen S.L."/>
            <person name="Zaremba-Niedzwiedzka K."/>
            <person name="Martijn J."/>
            <person name="Lind A.E."/>
            <person name="van Eijk R."/>
            <person name="Schleper C."/>
            <person name="Guy L."/>
            <person name="Ettema T.J."/>
        </authorList>
    </citation>
    <scope>NUCLEOTIDE SEQUENCE</scope>
</reference>
<gene>
    <name evidence="1" type="ORF">LCGC14_0734460</name>
</gene>
<dbReference type="AlphaFoldDB" id="A0A0F9QTL4"/>
<dbReference type="EMBL" id="LAZR01001711">
    <property type="protein sequence ID" value="KKN40342.1"/>
    <property type="molecule type" value="Genomic_DNA"/>
</dbReference>